<feature type="region of interest" description="Disordered" evidence="1">
    <location>
        <begin position="381"/>
        <end position="411"/>
    </location>
</feature>
<accession>A0ABZ2LSU8</accession>
<keyword evidence="2" id="KW-1133">Transmembrane helix</keyword>
<feature type="compositionally biased region" description="Basic residues" evidence="1">
    <location>
        <begin position="383"/>
        <end position="398"/>
    </location>
</feature>
<feature type="region of interest" description="Disordered" evidence="1">
    <location>
        <begin position="76"/>
        <end position="99"/>
    </location>
</feature>
<proteinExistence type="predicted"/>
<organism evidence="3 4">
    <name type="scientific">Pendulispora albinea</name>
    <dbReference type="NCBI Taxonomy" id="2741071"/>
    <lineage>
        <taxon>Bacteria</taxon>
        <taxon>Pseudomonadati</taxon>
        <taxon>Myxococcota</taxon>
        <taxon>Myxococcia</taxon>
        <taxon>Myxococcales</taxon>
        <taxon>Sorangiineae</taxon>
        <taxon>Pendulisporaceae</taxon>
        <taxon>Pendulispora</taxon>
    </lineage>
</organism>
<evidence type="ECO:0000313" key="3">
    <source>
        <dbReference type="EMBL" id="WXB14001.1"/>
    </source>
</evidence>
<dbReference type="EMBL" id="CP089984">
    <property type="protein sequence ID" value="WXB14001.1"/>
    <property type="molecule type" value="Genomic_DNA"/>
</dbReference>
<keyword evidence="2" id="KW-0812">Transmembrane</keyword>
<evidence type="ECO:0000256" key="2">
    <source>
        <dbReference type="SAM" id="Phobius"/>
    </source>
</evidence>
<dbReference type="Proteomes" id="UP001370348">
    <property type="component" value="Chromosome"/>
</dbReference>
<feature type="compositionally biased region" description="Polar residues" evidence="1">
    <location>
        <begin position="186"/>
        <end position="196"/>
    </location>
</feature>
<feature type="compositionally biased region" description="Low complexity" evidence="1">
    <location>
        <begin position="142"/>
        <end position="178"/>
    </location>
</feature>
<feature type="region of interest" description="Disordered" evidence="1">
    <location>
        <begin position="131"/>
        <end position="196"/>
    </location>
</feature>
<reference evidence="3 4" key="1">
    <citation type="submission" date="2021-12" db="EMBL/GenBank/DDBJ databases">
        <title>Discovery of the Pendulisporaceae a myxobacterial family with distinct sporulation behavior and unique specialized metabolism.</title>
        <authorList>
            <person name="Garcia R."/>
            <person name="Popoff A."/>
            <person name="Bader C.D."/>
            <person name="Loehr J."/>
            <person name="Walesch S."/>
            <person name="Walt C."/>
            <person name="Boldt J."/>
            <person name="Bunk B."/>
            <person name="Haeckl F.J.F.P.J."/>
            <person name="Gunesch A.P."/>
            <person name="Birkelbach J."/>
            <person name="Nuebel U."/>
            <person name="Pietschmann T."/>
            <person name="Bach T."/>
            <person name="Mueller R."/>
        </authorList>
    </citation>
    <scope>NUCLEOTIDE SEQUENCE [LARGE SCALE GENOMIC DNA]</scope>
    <source>
        <strain evidence="3 4">MSr11954</strain>
    </source>
</reference>
<feature type="compositionally biased region" description="Pro residues" evidence="1">
    <location>
        <begin position="336"/>
        <end position="350"/>
    </location>
</feature>
<evidence type="ECO:0000256" key="1">
    <source>
        <dbReference type="SAM" id="MobiDB-lite"/>
    </source>
</evidence>
<feature type="region of interest" description="Disordered" evidence="1">
    <location>
        <begin position="333"/>
        <end position="354"/>
    </location>
</feature>
<keyword evidence="4" id="KW-1185">Reference proteome</keyword>
<name>A0ABZ2LSU8_9BACT</name>
<feature type="region of interest" description="Disordered" evidence="1">
    <location>
        <begin position="1"/>
        <end position="42"/>
    </location>
</feature>
<sequence length="431" mass="43573">MSFENTAPMHDVRELREVANALRPSVQPDKPPFNSKTTAPMFPRDPALDAVLEAAVSAPPEAPRSNSAVVASMPAGTAGSADKMGGAGAMNASSESAGPNSAVVATIPMSPGASPDLVVSGVCTAAKPMAQTTAPATPSPAAPSMEAAVDTTSAAPSTQDAPAAASTPAAPATPSTQAMRAAPSAPESTPSTGARNSTSVLFSLKSLGDKQQATTRALQQTLGATDPDLGSGPVLDANDDSGVIDLHRLMPSGSKLSVQLVKPRTNSDPPLAVAVATDVQRKSTYPRRVALFALFGAVLAIGAIIGLRFVWKWAAQKEAMRMMAMQHASAPAAPAAAPPAAPAPPAPASEPIPTVDPLVPPPPAEAEINAANAATEATISKAMKSKSRKHRHHSRRSKAAQAPVPAPAPNDPCHCGSDLACAMRCASANGR</sequence>
<feature type="transmembrane region" description="Helical" evidence="2">
    <location>
        <begin position="289"/>
        <end position="311"/>
    </location>
</feature>
<gene>
    <name evidence="3" type="ORF">LZC94_40000</name>
</gene>
<keyword evidence="2" id="KW-0472">Membrane</keyword>
<protein>
    <submittedName>
        <fullName evidence="3">Uncharacterized protein</fullName>
    </submittedName>
</protein>
<evidence type="ECO:0000313" key="4">
    <source>
        <dbReference type="Proteomes" id="UP001370348"/>
    </source>
</evidence>
<dbReference type="RefSeq" id="WP_394829968.1">
    <property type="nucleotide sequence ID" value="NZ_CP089984.1"/>
</dbReference>